<evidence type="ECO:0000256" key="2">
    <source>
        <dbReference type="ARBA" id="ARBA00022475"/>
    </source>
</evidence>
<feature type="transmembrane region" description="Helical" evidence="6">
    <location>
        <begin position="210"/>
        <end position="236"/>
    </location>
</feature>
<evidence type="ECO:0000256" key="6">
    <source>
        <dbReference type="SAM" id="Phobius"/>
    </source>
</evidence>
<dbReference type="AlphaFoldDB" id="A0A840AE91"/>
<dbReference type="PANTHER" id="PTHR39087">
    <property type="entry name" value="UPF0104 MEMBRANE PROTEIN MJ1595"/>
    <property type="match status" value="1"/>
</dbReference>
<feature type="transmembrane region" description="Helical" evidence="6">
    <location>
        <begin position="29"/>
        <end position="56"/>
    </location>
</feature>
<evidence type="ECO:0008006" key="9">
    <source>
        <dbReference type="Google" id="ProtNLM"/>
    </source>
</evidence>
<feature type="transmembrane region" description="Helical" evidence="6">
    <location>
        <begin position="109"/>
        <end position="138"/>
    </location>
</feature>
<protein>
    <recommendedName>
        <fullName evidence="9">Flippase-like domain-containing protein</fullName>
    </recommendedName>
</protein>
<dbReference type="NCBIfam" id="TIGR03476">
    <property type="entry name" value="HpnL"/>
    <property type="match status" value="1"/>
</dbReference>
<dbReference type="InterPro" id="IPR022791">
    <property type="entry name" value="L-PG_synthase/AglD"/>
</dbReference>
<keyword evidence="4 6" id="KW-1133">Transmembrane helix</keyword>
<keyword evidence="5 6" id="KW-0472">Membrane</keyword>
<evidence type="ECO:0000256" key="3">
    <source>
        <dbReference type="ARBA" id="ARBA00022692"/>
    </source>
</evidence>
<name>A0A840AE91_9PROT</name>
<comment type="subcellular location">
    <subcellularLocation>
        <location evidence="1">Cell membrane</location>
        <topology evidence="1">Multi-pass membrane protein</topology>
    </subcellularLocation>
</comment>
<evidence type="ECO:0000256" key="1">
    <source>
        <dbReference type="ARBA" id="ARBA00004651"/>
    </source>
</evidence>
<accession>A0A840AE91</accession>
<feature type="transmembrane region" description="Helical" evidence="6">
    <location>
        <begin position="144"/>
        <end position="166"/>
    </location>
</feature>
<evidence type="ECO:0000313" key="7">
    <source>
        <dbReference type="EMBL" id="MBB3898395.1"/>
    </source>
</evidence>
<dbReference type="GO" id="GO:0005886">
    <property type="term" value="C:plasma membrane"/>
    <property type="evidence" value="ECO:0007669"/>
    <property type="project" value="UniProtKB-SubCell"/>
</dbReference>
<reference evidence="7 8" key="1">
    <citation type="submission" date="2020-08" db="EMBL/GenBank/DDBJ databases">
        <title>Genomic Encyclopedia of Type Strains, Phase IV (KMG-IV): sequencing the most valuable type-strain genomes for metagenomic binning, comparative biology and taxonomic classification.</title>
        <authorList>
            <person name="Goeker M."/>
        </authorList>
    </citation>
    <scope>NUCLEOTIDE SEQUENCE [LARGE SCALE GENOMIC DNA]</scope>
    <source>
        <strain evidence="7 8">DSM 19979</strain>
    </source>
</reference>
<dbReference type="EMBL" id="JACIDJ010000002">
    <property type="protein sequence ID" value="MBB3898395.1"/>
    <property type="molecule type" value="Genomic_DNA"/>
</dbReference>
<dbReference type="Proteomes" id="UP000553193">
    <property type="component" value="Unassembled WGS sequence"/>
</dbReference>
<evidence type="ECO:0000256" key="4">
    <source>
        <dbReference type="ARBA" id="ARBA00022989"/>
    </source>
</evidence>
<dbReference type="RefSeq" id="WP_184383461.1">
    <property type="nucleotide sequence ID" value="NZ_JACIDJ010000002.1"/>
</dbReference>
<dbReference type="PANTHER" id="PTHR39087:SF2">
    <property type="entry name" value="UPF0104 MEMBRANE PROTEIN MJ1595"/>
    <property type="match status" value="1"/>
</dbReference>
<feature type="transmembrane region" description="Helical" evidence="6">
    <location>
        <begin position="273"/>
        <end position="293"/>
    </location>
</feature>
<comment type="caution">
    <text evidence="7">The sequence shown here is derived from an EMBL/GenBank/DDBJ whole genome shotgun (WGS) entry which is preliminary data.</text>
</comment>
<feature type="transmembrane region" description="Helical" evidence="6">
    <location>
        <begin position="242"/>
        <end position="261"/>
    </location>
</feature>
<evidence type="ECO:0000313" key="8">
    <source>
        <dbReference type="Proteomes" id="UP000553193"/>
    </source>
</evidence>
<sequence>MNRLGLVLALLGLVVGVWLIAMQDLDALAGLFATAGFGLLLLLPAHLPFMAANAWAWAMLMPRYQRPNAVAMMELIWIRESINTLLPVGRVGGELACYRLMRRQGVGSGAAAGGLLMDMGLSVLSQMAFALLGLALLLASGQEVGLAVILGVTLGGIVLAAPFIAIQNARVFGRVSAWLNRITAGKIAGLAEESRRIDAFLRRAWRLPKLLIWCFAWQLFANILGALQIWVALWLMGMPITFLEAVIIEALVQAVVAFGFAVPGGLGVLEAGFIGVGALMGLDATTSVALALMRRFREVVLYLPGLAAWAWVERRPPVARPA</sequence>
<keyword evidence="8" id="KW-1185">Reference proteome</keyword>
<proteinExistence type="predicted"/>
<keyword evidence="3 6" id="KW-0812">Transmembrane</keyword>
<evidence type="ECO:0000256" key="5">
    <source>
        <dbReference type="ARBA" id="ARBA00023136"/>
    </source>
</evidence>
<dbReference type="Pfam" id="PF03706">
    <property type="entry name" value="LPG_synthase_TM"/>
    <property type="match status" value="1"/>
</dbReference>
<gene>
    <name evidence="7" type="ORF">GGQ83_001832</name>
</gene>
<organism evidence="7 8">
    <name type="scientific">Roseococcus suduntuyensis</name>
    <dbReference type="NCBI Taxonomy" id="455361"/>
    <lineage>
        <taxon>Bacteria</taxon>
        <taxon>Pseudomonadati</taxon>
        <taxon>Pseudomonadota</taxon>
        <taxon>Alphaproteobacteria</taxon>
        <taxon>Acetobacterales</taxon>
        <taxon>Roseomonadaceae</taxon>
        <taxon>Roseococcus</taxon>
    </lineage>
</organism>
<keyword evidence="2" id="KW-1003">Cell membrane</keyword>